<comment type="caution">
    <text evidence="1">The sequence shown here is derived from an EMBL/GenBank/DDBJ whole genome shotgun (WGS) entry which is preliminary data.</text>
</comment>
<accession>A0AAN6STF4</accession>
<gene>
    <name evidence="1" type="ORF">C8A01DRAFT_13877</name>
</gene>
<proteinExistence type="predicted"/>
<dbReference type="EMBL" id="MU854340">
    <property type="protein sequence ID" value="KAK4042499.1"/>
    <property type="molecule type" value="Genomic_DNA"/>
</dbReference>
<sequence length="155" mass="18610">MTTESKPPFPPFTQETAQQKVKAAQAAWNTKNPELVQFAYTPDSTWRNRDTFLQGRDEIVAFLRNKWAKEGEYRLRKELFAFTDNKIAVQFWYEWREGETGQWWRTYGLEDWTFAETGLMRKRQMSGNDVRIEEGERWFRDGVDVDSVEISERHW</sequence>
<evidence type="ECO:0000313" key="2">
    <source>
        <dbReference type="Proteomes" id="UP001303115"/>
    </source>
</evidence>
<dbReference type="PANTHER" id="PTHR31757:SF0">
    <property type="entry name" value="SLL0781 PROTEIN"/>
    <property type="match status" value="1"/>
</dbReference>
<dbReference type="PANTHER" id="PTHR31757">
    <property type="entry name" value="SLL0781 PROTEIN"/>
    <property type="match status" value="1"/>
</dbReference>
<name>A0AAN6STF4_9PEZI</name>
<evidence type="ECO:0008006" key="3">
    <source>
        <dbReference type="Google" id="ProtNLM"/>
    </source>
</evidence>
<dbReference type="Proteomes" id="UP001303115">
    <property type="component" value="Unassembled WGS sequence"/>
</dbReference>
<dbReference type="Pfam" id="PF07080">
    <property type="entry name" value="DUF1348"/>
    <property type="match status" value="1"/>
</dbReference>
<dbReference type="Gene3D" id="3.10.450.50">
    <property type="match status" value="1"/>
</dbReference>
<dbReference type="SUPFAM" id="SSF54427">
    <property type="entry name" value="NTF2-like"/>
    <property type="match status" value="1"/>
</dbReference>
<keyword evidence="2" id="KW-1185">Reference proteome</keyword>
<reference evidence="2" key="1">
    <citation type="journal article" date="2023" name="Mol. Phylogenet. Evol.">
        <title>Genome-scale phylogeny and comparative genomics of the fungal order Sordariales.</title>
        <authorList>
            <person name="Hensen N."/>
            <person name="Bonometti L."/>
            <person name="Westerberg I."/>
            <person name="Brannstrom I.O."/>
            <person name="Guillou S."/>
            <person name="Cros-Aarteil S."/>
            <person name="Calhoun S."/>
            <person name="Haridas S."/>
            <person name="Kuo A."/>
            <person name="Mondo S."/>
            <person name="Pangilinan J."/>
            <person name="Riley R."/>
            <person name="LaButti K."/>
            <person name="Andreopoulos B."/>
            <person name="Lipzen A."/>
            <person name="Chen C."/>
            <person name="Yan M."/>
            <person name="Daum C."/>
            <person name="Ng V."/>
            <person name="Clum A."/>
            <person name="Steindorff A."/>
            <person name="Ohm R.A."/>
            <person name="Martin F."/>
            <person name="Silar P."/>
            <person name="Natvig D.O."/>
            <person name="Lalanne C."/>
            <person name="Gautier V."/>
            <person name="Ament-Velasquez S.L."/>
            <person name="Kruys A."/>
            <person name="Hutchinson M.I."/>
            <person name="Powell A.J."/>
            <person name="Barry K."/>
            <person name="Miller A.N."/>
            <person name="Grigoriev I.V."/>
            <person name="Debuchy R."/>
            <person name="Gladieux P."/>
            <person name="Hiltunen Thoren M."/>
            <person name="Johannesson H."/>
        </authorList>
    </citation>
    <scope>NUCLEOTIDE SEQUENCE [LARGE SCALE GENOMIC DNA]</scope>
    <source>
        <strain evidence="2">CBS 284.82</strain>
    </source>
</reference>
<dbReference type="AlphaFoldDB" id="A0AAN6STF4"/>
<dbReference type="InterPro" id="IPR009783">
    <property type="entry name" value="DUF1348"/>
</dbReference>
<protein>
    <recommendedName>
        <fullName evidence="3">DUF1348-domain-containing protein</fullName>
    </recommendedName>
</protein>
<dbReference type="InterPro" id="IPR032710">
    <property type="entry name" value="NTF2-like_dom_sf"/>
</dbReference>
<organism evidence="1 2">
    <name type="scientific">Parachaetomium inaequale</name>
    <dbReference type="NCBI Taxonomy" id="2588326"/>
    <lineage>
        <taxon>Eukaryota</taxon>
        <taxon>Fungi</taxon>
        <taxon>Dikarya</taxon>
        <taxon>Ascomycota</taxon>
        <taxon>Pezizomycotina</taxon>
        <taxon>Sordariomycetes</taxon>
        <taxon>Sordariomycetidae</taxon>
        <taxon>Sordariales</taxon>
        <taxon>Chaetomiaceae</taxon>
        <taxon>Parachaetomium</taxon>
    </lineage>
</organism>
<evidence type="ECO:0000313" key="1">
    <source>
        <dbReference type="EMBL" id="KAK4042499.1"/>
    </source>
</evidence>